<evidence type="ECO:0000256" key="2">
    <source>
        <dbReference type="ARBA" id="ARBA00022908"/>
    </source>
</evidence>
<evidence type="ECO:0000259" key="5">
    <source>
        <dbReference type="Pfam" id="PF22022"/>
    </source>
</evidence>
<dbReference type="EMBL" id="VSSS01000046">
    <property type="protein sequence ID" value="TYL91323.1"/>
    <property type="molecule type" value="Genomic_DNA"/>
</dbReference>
<dbReference type="InterPro" id="IPR010998">
    <property type="entry name" value="Integrase_recombinase_N"/>
</dbReference>
<feature type="domain" description="Integrase DNA-binding" evidence="4">
    <location>
        <begin position="11"/>
        <end position="105"/>
    </location>
</feature>
<organism evidence="6 7">
    <name type="scientific">Bradyrhizobium rifense</name>
    <dbReference type="NCBI Taxonomy" id="515499"/>
    <lineage>
        <taxon>Bacteria</taxon>
        <taxon>Pseudomonadati</taxon>
        <taxon>Pseudomonadota</taxon>
        <taxon>Alphaproteobacteria</taxon>
        <taxon>Hyphomicrobiales</taxon>
        <taxon>Nitrobacteraceae</taxon>
        <taxon>Bradyrhizobium</taxon>
    </lineage>
</organism>
<dbReference type="Pfam" id="PF13356">
    <property type="entry name" value="Arm-DNA-bind_3"/>
    <property type="match status" value="1"/>
</dbReference>
<dbReference type="InterPro" id="IPR053876">
    <property type="entry name" value="Phage_int_M"/>
</dbReference>
<dbReference type="RefSeq" id="WP_148775515.1">
    <property type="nucleotide sequence ID" value="NZ_VSSS01000046.1"/>
</dbReference>
<dbReference type="PANTHER" id="PTHR30629">
    <property type="entry name" value="PROPHAGE INTEGRASE"/>
    <property type="match status" value="1"/>
</dbReference>
<dbReference type="InterPro" id="IPR038488">
    <property type="entry name" value="Integrase_DNA-bd_sf"/>
</dbReference>
<dbReference type="GO" id="GO:0003677">
    <property type="term" value="F:DNA binding"/>
    <property type="evidence" value="ECO:0007669"/>
    <property type="project" value="UniProtKB-KW"/>
</dbReference>
<dbReference type="Gene3D" id="3.30.160.390">
    <property type="entry name" value="Integrase, DNA-binding domain"/>
    <property type="match status" value="1"/>
</dbReference>
<dbReference type="OrthoDB" id="9795573at2"/>
<name>A0A5D3KAG1_9BRAD</name>
<evidence type="ECO:0000313" key="7">
    <source>
        <dbReference type="Proteomes" id="UP000324758"/>
    </source>
</evidence>
<dbReference type="InterPro" id="IPR025166">
    <property type="entry name" value="Integrase_DNA_bind_dom"/>
</dbReference>
<sequence length="400" mass="44652">MARRLNLLSPKFIETVDRPGRYSDGGGLYLQVAAAMGGGVTKSWLFRFMRGHVSRRGKPISREMGLGALSTHKRDGLITTKEARERAYRAREDLKAGIDPIEARKGLRAARRLEEARGVTFAQCAAEYIESHKAGWKGEKHVKLWRGSLKRYVEPVMGNVPVVMIDTALVLKALKPIWEMKTKTAVDVRLRIELILNWAKTHGYRDGENPARWKGHIKNALPDPAKVVKVKHLPAMPYEDVPALMLKLRQETTTAAAALEWTVLTVVRSDNTFAATWSEVDREKKVWTIPASRMKADADLRVPLTDRAIEILNGLAQRSLTDEIASEPIQLAKFGLDRLSPRFCITLTSPFFVPGLRGCAIFCLGHAERIGASRAMGQPLGIACRVRSAATDWSIRQSAW</sequence>
<dbReference type="Gene3D" id="1.10.150.130">
    <property type="match status" value="1"/>
</dbReference>
<dbReference type="InterPro" id="IPR011010">
    <property type="entry name" value="DNA_brk_join_enz"/>
</dbReference>
<reference evidence="6 7" key="1">
    <citation type="submission" date="2019-08" db="EMBL/GenBank/DDBJ databases">
        <title>Bradyrhizobium hipponensis sp. nov., a rhizobium isolated from a Lupinus angustifolius root nodule in Tunisia.</title>
        <authorList>
            <person name="Off K."/>
            <person name="Rejili M."/>
            <person name="Mars M."/>
            <person name="Brachmann A."/>
            <person name="Marin M."/>
        </authorList>
    </citation>
    <scope>NUCLEOTIDE SEQUENCE [LARGE SCALE GENOMIC DNA]</scope>
    <source>
        <strain evidence="6 7">CTAW71</strain>
    </source>
</reference>
<protein>
    <submittedName>
        <fullName evidence="6">DUF4102 domain-containing protein</fullName>
    </submittedName>
</protein>
<evidence type="ECO:0000313" key="6">
    <source>
        <dbReference type="EMBL" id="TYL91323.1"/>
    </source>
</evidence>
<comment type="similarity">
    <text evidence="1">Belongs to the 'phage' integrase family.</text>
</comment>
<keyword evidence="3" id="KW-0238">DNA-binding</keyword>
<dbReference type="InterPro" id="IPR050808">
    <property type="entry name" value="Phage_Integrase"/>
</dbReference>
<dbReference type="AlphaFoldDB" id="A0A5D3KAG1"/>
<keyword evidence="7" id="KW-1185">Reference proteome</keyword>
<keyword evidence="2" id="KW-0229">DNA integration</keyword>
<proteinExistence type="inferred from homology"/>
<evidence type="ECO:0000256" key="3">
    <source>
        <dbReference type="ARBA" id="ARBA00023125"/>
    </source>
</evidence>
<dbReference type="PANTHER" id="PTHR30629:SF2">
    <property type="entry name" value="PROPHAGE INTEGRASE INTS-RELATED"/>
    <property type="match status" value="1"/>
</dbReference>
<accession>A0A5D3KAG1</accession>
<dbReference type="Proteomes" id="UP000324758">
    <property type="component" value="Unassembled WGS sequence"/>
</dbReference>
<dbReference type="Pfam" id="PF22022">
    <property type="entry name" value="Phage_int_M"/>
    <property type="match status" value="1"/>
</dbReference>
<gene>
    <name evidence="6" type="ORF">FXB40_28905</name>
</gene>
<evidence type="ECO:0000259" key="4">
    <source>
        <dbReference type="Pfam" id="PF13356"/>
    </source>
</evidence>
<dbReference type="SUPFAM" id="SSF56349">
    <property type="entry name" value="DNA breaking-rejoining enzymes"/>
    <property type="match status" value="1"/>
</dbReference>
<feature type="domain" description="Phage integrase central" evidence="5">
    <location>
        <begin position="121"/>
        <end position="216"/>
    </location>
</feature>
<dbReference type="GO" id="GO:0015074">
    <property type="term" value="P:DNA integration"/>
    <property type="evidence" value="ECO:0007669"/>
    <property type="project" value="UniProtKB-KW"/>
</dbReference>
<evidence type="ECO:0000256" key="1">
    <source>
        <dbReference type="ARBA" id="ARBA00008857"/>
    </source>
</evidence>
<comment type="caution">
    <text evidence="6">The sequence shown here is derived from an EMBL/GenBank/DDBJ whole genome shotgun (WGS) entry which is preliminary data.</text>
</comment>